<dbReference type="AlphaFoldDB" id="A0A6N7WSN8"/>
<dbReference type="Proteomes" id="UP000434342">
    <property type="component" value="Unassembled WGS sequence"/>
</dbReference>
<protein>
    <submittedName>
        <fullName evidence="2">Uncharacterized protein</fullName>
    </submittedName>
</protein>
<evidence type="ECO:0000313" key="2">
    <source>
        <dbReference type="EMBL" id="MST59795.1"/>
    </source>
</evidence>
<gene>
    <name evidence="2" type="ORF">FYJ69_02550</name>
</gene>
<evidence type="ECO:0000256" key="1">
    <source>
        <dbReference type="SAM" id="Coils"/>
    </source>
</evidence>
<keyword evidence="1" id="KW-0175">Coiled coil</keyword>
<reference evidence="2 3" key="1">
    <citation type="submission" date="2019-08" db="EMBL/GenBank/DDBJ databases">
        <title>In-depth cultivation of the pig gut microbiome towards novel bacterial diversity and tailored functional studies.</title>
        <authorList>
            <person name="Wylensek D."/>
            <person name="Hitch T.C.A."/>
            <person name="Clavel T."/>
        </authorList>
    </citation>
    <scope>NUCLEOTIDE SEQUENCE [LARGE SCALE GENOMIC DNA]</scope>
    <source>
        <strain evidence="2 3">WB01_CNA04</strain>
    </source>
</reference>
<name>A0A6N7WSN8_9ACTN</name>
<accession>A0A6N7WSN8</accession>
<proteinExistence type="predicted"/>
<comment type="caution">
    <text evidence="2">The sequence shown here is derived from an EMBL/GenBank/DDBJ whole genome shotgun (WGS) entry which is preliminary data.</text>
</comment>
<sequence>MEATDGSEISARREMQEAMCDTAYADVLKRNRERAAQANQIRELRERVSELEADLNGLRSSRAFRLGNALARPIRLLKK</sequence>
<feature type="coiled-coil region" evidence="1">
    <location>
        <begin position="34"/>
        <end position="61"/>
    </location>
</feature>
<dbReference type="EMBL" id="VUND01000001">
    <property type="protein sequence ID" value="MST59795.1"/>
    <property type="molecule type" value="Genomic_DNA"/>
</dbReference>
<organism evidence="2 3">
    <name type="scientific">Parafannyhessea umbonata</name>
    <dbReference type="NCBI Taxonomy" id="604330"/>
    <lineage>
        <taxon>Bacteria</taxon>
        <taxon>Bacillati</taxon>
        <taxon>Actinomycetota</taxon>
        <taxon>Coriobacteriia</taxon>
        <taxon>Coriobacteriales</taxon>
        <taxon>Atopobiaceae</taxon>
        <taxon>Parafannyhessea</taxon>
    </lineage>
</organism>
<evidence type="ECO:0000313" key="3">
    <source>
        <dbReference type="Proteomes" id="UP000434342"/>
    </source>
</evidence>